<evidence type="ECO:0000313" key="1">
    <source>
        <dbReference type="EMBL" id="MBB4277245.1"/>
    </source>
</evidence>
<dbReference type="Proteomes" id="UP000533641">
    <property type="component" value="Unassembled WGS sequence"/>
</dbReference>
<dbReference type="RefSeq" id="WP_183927850.1">
    <property type="nucleotide sequence ID" value="NZ_JACIGM010000012.1"/>
</dbReference>
<dbReference type="EMBL" id="JACIGM010000012">
    <property type="protein sequence ID" value="MBB4277245.1"/>
    <property type="molecule type" value="Genomic_DNA"/>
</dbReference>
<sequence length="163" mass="18125">MTKLAAAITEAASVGQEKPIEVDPNKVIFNAEGQCWREWQAHLPVGASKADLQTPSIWRKVQISQSKCLSPKDRITVFADDESWFADCIVHRSDSTGAWLRFSKVSDFREAGDIWTDGTLETRFTGGHWYVHRVSDGIRVIGVGFTTRDQAIAAALSSYPKRA</sequence>
<evidence type="ECO:0000313" key="2">
    <source>
        <dbReference type="Proteomes" id="UP000533641"/>
    </source>
</evidence>
<accession>A0A7W6RSS8</accession>
<name>A0A7W6RSS8_9HYPH</name>
<reference evidence="1 2" key="1">
    <citation type="submission" date="2020-08" db="EMBL/GenBank/DDBJ databases">
        <title>Genomic Encyclopedia of Type Strains, Phase IV (KMG-V): Genome sequencing to study the core and pangenomes of soil and plant-associated prokaryotes.</title>
        <authorList>
            <person name="Whitman W."/>
        </authorList>
    </citation>
    <scope>NUCLEOTIDE SEQUENCE [LARGE SCALE GENOMIC DNA]</scope>
    <source>
        <strain evidence="1 2">SEMIA 402</strain>
    </source>
</reference>
<protein>
    <submittedName>
        <fullName evidence="1">Uncharacterized protein</fullName>
    </submittedName>
</protein>
<gene>
    <name evidence="1" type="ORF">GGE12_005048</name>
</gene>
<dbReference type="AlphaFoldDB" id="A0A7W6RSS8"/>
<organism evidence="1 2">
    <name type="scientific">Rhizobium mongolense</name>
    <dbReference type="NCBI Taxonomy" id="57676"/>
    <lineage>
        <taxon>Bacteria</taxon>
        <taxon>Pseudomonadati</taxon>
        <taxon>Pseudomonadota</taxon>
        <taxon>Alphaproteobacteria</taxon>
        <taxon>Hyphomicrobiales</taxon>
        <taxon>Rhizobiaceae</taxon>
        <taxon>Rhizobium/Agrobacterium group</taxon>
        <taxon>Rhizobium</taxon>
    </lineage>
</organism>
<proteinExistence type="predicted"/>
<comment type="caution">
    <text evidence="1">The sequence shown here is derived from an EMBL/GenBank/DDBJ whole genome shotgun (WGS) entry which is preliminary data.</text>
</comment>